<evidence type="ECO:0000256" key="5">
    <source>
        <dbReference type="ARBA" id="ARBA00022781"/>
    </source>
</evidence>
<dbReference type="KEGG" id="dvl:Dvul_2190"/>
<comment type="similarity">
    <text evidence="1 13 14">Belongs to the ATPase B chain family.</text>
</comment>
<protein>
    <recommendedName>
        <fullName evidence="13">ATP synthase subunit b</fullName>
    </recommendedName>
    <alternativeName>
        <fullName evidence="13">ATP synthase F(0) sector subunit b</fullName>
    </alternativeName>
    <alternativeName>
        <fullName evidence="13">ATPase subunit I</fullName>
    </alternativeName>
    <alternativeName>
        <fullName evidence="13">F-type ATPase subunit b</fullName>
        <shortName evidence="13">F-ATPase subunit b</shortName>
    </alternativeName>
</protein>
<dbReference type="Proteomes" id="UP000009173">
    <property type="component" value="Chromosome"/>
</dbReference>
<dbReference type="HAMAP" id="MF_01398">
    <property type="entry name" value="ATP_synth_b_bprime"/>
    <property type="match status" value="1"/>
</dbReference>
<comment type="function">
    <text evidence="10 13">F(1)F(0) ATP synthase produces ATP from ADP in the presence of a proton or sodium gradient. F-type ATPases consist of two structural domains, F(1) containing the extramembraneous catalytic core and F(0) containing the membrane proton channel, linked together by a central stalk and a peripheral stalk. During catalysis, ATP synthesis in the catalytic domain of F(1) is coupled via a rotary mechanism of the central stalk subunits to proton translocation.</text>
</comment>
<keyword evidence="3 13" id="KW-0138">CF(0)</keyword>
<dbReference type="SUPFAM" id="SSF81573">
    <property type="entry name" value="F1F0 ATP synthase subunit B, membrane domain"/>
    <property type="match status" value="1"/>
</dbReference>
<evidence type="ECO:0000313" key="16">
    <source>
        <dbReference type="EMBL" id="ABM29206.1"/>
    </source>
</evidence>
<comment type="function">
    <text evidence="11">Component of the F(0) channel, it forms part of the peripheral stalk, linking F(1) to F(0). The b'-subunit is a diverged and duplicated form of b found in plants and photosynthetic bacteria.</text>
</comment>
<gene>
    <name evidence="13" type="primary">atpF</name>
    <name evidence="16" type="ordered locus">Dvul_2190</name>
</gene>
<dbReference type="GO" id="GO:0012505">
    <property type="term" value="C:endomembrane system"/>
    <property type="evidence" value="ECO:0007669"/>
    <property type="project" value="UniProtKB-SubCell"/>
</dbReference>
<feature type="coiled-coil region" evidence="15">
    <location>
        <begin position="52"/>
        <end position="79"/>
    </location>
</feature>
<keyword evidence="2 13" id="KW-0813">Transport</keyword>
<sequence length="138" mass="14947">MIDLNITMLFQLVNFLVTLVVLNALLIRPVREIIKQRQDKMAGLLGESEQFSGQAEAKIKNYEAILAQARSEAASERELARAAGQAREHDIVLAANKEAQDYLLKARADVSAQVATAMDSLRSQVGALAAKATAKVLG</sequence>
<evidence type="ECO:0000256" key="8">
    <source>
        <dbReference type="ARBA" id="ARBA00023136"/>
    </source>
</evidence>
<evidence type="ECO:0000256" key="3">
    <source>
        <dbReference type="ARBA" id="ARBA00022547"/>
    </source>
</evidence>
<evidence type="ECO:0000256" key="14">
    <source>
        <dbReference type="RuleBase" id="RU003848"/>
    </source>
</evidence>
<organism evidence="16 17">
    <name type="scientific">Nitratidesulfovibrio vulgaris (strain DP4)</name>
    <name type="common">Desulfovibrio vulgaris</name>
    <dbReference type="NCBI Taxonomy" id="391774"/>
    <lineage>
        <taxon>Bacteria</taxon>
        <taxon>Pseudomonadati</taxon>
        <taxon>Thermodesulfobacteriota</taxon>
        <taxon>Desulfovibrionia</taxon>
        <taxon>Desulfovibrionales</taxon>
        <taxon>Desulfovibrionaceae</taxon>
        <taxon>Nitratidesulfovibrio</taxon>
    </lineage>
</organism>
<dbReference type="PANTHER" id="PTHR33445:SF2">
    <property type="entry name" value="ATP SYNTHASE SUBUNIT B', CHLOROPLASTIC"/>
    <property type="match status" value="1"/>
</dbReference>
<name>A0A0H3AA98_NITV4</name>
<keyword evidence="5 13" id="KW-0375">Hydrogen ion transport</keyword>
<dbReference type="GO" id="GO:0045259">
    <property type="term" value="C:proton-transporting ATP synthase complex"/>
    <property type="evidence" value="ECO:0007669"/>
    <property type="project" value="UniProtKB-KW"/>
</dbReference>
<dbReference type="HOGENOM" id="CLU_079215_9_3_7"/>
<reference evidence="17" key="1">
    <citation type="journal article" date="2009" name="Environ. Microbiol.">
        <title>Contribution of mobile genetic elements to Desulfovibrio vulgaris genome plasticity.</title>
        <authorList>
            <person name="Walker C.B."/>
            <person name="Stolyar S."/>
            <person name="Chivian D."/>
            <person name="Pinel N."/>
            <person name="Gabster J.A."/>
            <person name="Dehal P.S."/>
            <person name="He Z."/>
            <person name="Yang Z.K."/>
            <person name="Yen H.C."/>
            <person name="Zhou J."/>
            <person name="Wall J.D."/>
            <person name="Hazen T.C."/>
            <person name="Arkin A.P."/>
            <person name="Stahl D.A."/>
        </authorList>
    </citation>
    <scope>NUCLEOTIDE SEQUENCE [LARGE SCALE GENOMIC DNA]</scope>
    <source>
        <strain evidence="17">DP4</strain>
    </source>
</reference>
<dbReference type="InterPro" id="IPR002146">
    <property type="entry name" value="ATP_synth_b/b'su_bac/chlpt"/>
</dbReference>
<keyword evidence="13" id="KW-1003">Cell membrane</keyword>
<dbReference type="GO" id="GO:0046933">
    <property type="term" value="F:proton-transporting ATP synthase activity, rotational mechanism"/>
    <property type="evidence" value="ECO:0007669"/>
    <property type="project" value="UniProtKB-UniRule"/>
</dbReference>
<accession>A0A0H3AA98</accession>
<keyword evidence="7 13" id="KW-0406">Ion transport</keyword>
<dbReference type="EMBL" id="CP000527">
    <property type="protein sequence ID" value="ABM29206.1"/>
    <property type="molecule type" value="Genomic_DNA"/>
</dbReference>
<evidence type="ECO:0000256" key="15">
    <source>
        <dbReference type="SAM" id="Coils"/>
    </source>
</evidence>
<dbReference type="Pfam" id="PF00430">
    <property type="entry name" value="ATP-synt_B"/>
    <property type="match status" value="1"/>
</dbReference>
<evidence type="ECO:0000256" key="9">
    <source>
        <dbReference type="ARBA" id="ARBA00023310"/>
    </source>
</evidence>
<comment type="subcellular location">
    <subcellularLocation>
        <location evidence="13">Cell inner membrane</location>
        <topology evidence="13">Single-pass membrane protein</topology>
    </subcellularLocation>
    <subcellularLocation>
        <location evidence="12">Endomembrane system</location>
        <topology evidence="12">Single-pass membrane protein</topology>
    </subcellularLocation>
</comment>
<keyword evidence="4 13" id="KW-0812">Transmembrane</keyword>
<proteinExistence type="inferred from homology"/>
<dbReference type="GO" id="GO:0005886">
    <property type="term" value="C:plasma membrane"/>
    <property type="evidence" value="ECO:0007669"/>
    <property type="project" value="UniProtKB-SubCell"/>
</dbReference>
<keyword evidence="6 13" id="KW-1133">Transmembrane helix</keyword>
<evidence type="ECO:0000256" key="7">
    <source>
        <dbReference type="ARBA" id="ARBA00023065"/>
    </source>
</evidence>
<feature type="transmembrane region" description="Helical" evidence="13">
    <location>
        <begin position="6"/>
        <end position="27"/>
    </location>
</feature>
<evidence type="ECO:0000313" key="17">
    <source>
        <dbReference type="Proteomes" id="UP000009173"/>
    </source>
</evidence>
<comment type="subunit">
    <text evidence="13">F-type ATPases have 2 components, F(1) - the catalytic core - and F(0) - the membrane proton channel. F(1) has five subunits: alpha(3), beta(3), gamma(1), delta(1), epsilon(1). F(0) has three main subunits: a(1), b(2) and c(10-14). The alpha and beta chains form an alternating ring which encloses part of the gamma chain. F(1) is attached to F(0) by a central stalk formed by the gamma and epsilon chains, while a peripheral stalk is formed by the delta and b chains.</text>
</comment>
<keyword evidence="15" id="KW-0175">Coiled coil</keyword>
<dbReference type="InterPro" id="IPR028987">
    <property type="entry name" value="ATP_synth_B-like_membr_sf"/>
</dbReference>
<evidence type="ECO:0000256" key="2">
    <source>
        <dbReference type="ARBA" id="ARBA00022448"/>
    </source>
</evidence>
<evidence type="ECO:0000256" key="11">
    <source>
        <dbReference type="ARBA" id="ARBA00025614"/>
    </source>
</evidence>
<evidence type="ECO:0000256" key="10">
    <source>
        <dbReference type="ARBA" id="ARBA00025198"/>
    </source>
</evidence>
<dbReference type="PANTHER" id="PTHR33445">
    <property type="entry name" value="ATP SYNTHASE SUBUNIT B', CHLOROPLASTIC"/>
    <property type="match status" value="1"/>
</dbReference>
<dbReference type="CDD" id="cd06503">
    <property type="entry name" value="ATP-synt_Fo_b"/>
    <property type="match status" value="1"/>
</dbReference>
<dbReference type="GO" id="GO:0046961">
    <property type="term" value="F:proton-transporting ATPase activity, rotational mechanism"/>
    <property type="evidence" value="ECO:0007669"/>
    <property type="project" value="TreeGrafter"/>
</dbReference>
<dbReference type="InterPro" id="IPR050059">
    <property type="entry name" value="ATP_synthase_B_chain"/>
</dbReference>
<dbReference type="AlphaFoldDB" id="A0A0H3AA98"/>
<evidence type="ECO:0000256" key="4">
    <source>
        <dbReference type="ARBA" id="ARBA00022692"/>
    </source>
</evidence>
<evidence type="ECO:0000256" key="6">
    <source>
        <dbReference type="ARBA" id="ARBA00022989"/>
    </source>
</evidence>
<evidence type="ECO:0000256" key="13">
    <source>
        <dbReference type="HAMAP-Rule" id="MF_01398"/>
    </source>
</evidence>
<keyword evidence="8 13" id="KW-0472">Membrane</keyword>
<keyword evidence="13" id="KW-0997">Cell inner membrane</keyword>
<dbReference type="RefSeq" id="WP_011792709.1">
    <property type="nucleotide sequence ID" value="NC_008751.1"/>
</dbReference>
<keyword evidence="9 13" id="KW-0066">ATP synthesis</keyword>
<evidence type="ECO:0000256" key="1">
    <source>
        <dbReference type="ARBA" id="ARBA00005513"/>
    </source>
</evidence>
<evidence type="ECO:0000256" key="12">
    <source>
        <dbReference type="ARBA" id="ARBA00037847"/>
    </source>
</evidence>